<keyword evidence="9" id="KW-1185">Reference proteome</keyword>
<dbReference type="Pfam" id="PF00205">
    <property type="entry name" value="TPP_enzyme_M"/>
    <property type="match status" value="1"/>
</dbReference>
<dbReference type="InterPro" id="IPR012000">
    <property type="entry name" value="Thiamin_PyroP_enz_cen_dom"/>
</dbReference>
<dbReference type="InterPro" id="IPR029061">
    <property type="entry name" value="THDP-binding"/>
</dbReference>
<dbReference type="Proteomes" id="UP001597075">
    <property type="component" value="Unassembled WGS sequence"/>
</dbReference>
<reference evidence="8 9" key="1">
    <citation type="journal article" date="2019" name="Int. J. Syst. Evol. Microbiol.">
        <title>The Global Catalogue of Microorganisms (GCM) 10K type strain sequencing project: providing services to taxonomists for standard genome sequencing and annotation.</title>
        <authorList>
            <consortium name="The Broad Institute Genomics Platform"/>
            <consortium name="The Broad Institute Genome Sequencing Center for Infectious Disease"/>
            <person name="Wu L."/>
            <person name="Ma J."/>
        </authorList>
    </citation>
    <scope>NUCLEOTIDE SEQUENCE [LARGE SCALE GENOMIC DNA]</scope>
    <source>
        <strain evidence="8 9">CGMCC 1.10594</strain>
    </source>
</reference>
<dbReference type="GO" id="GO:0019752">
    <property type="term" value="P:carboxylic acid metabolic process"/>
    <property type="evidence" value="ECO:0007669"/>
    <property type="project" value="UniProtKB-ARBA"/>
</dbReference>
<evidence type="ECO:0000313" key="9">
    <source>
        <dbReference type="Proteomes" id="UP001597075"/>
    </source>
</evidence>
<dbReference type="SUPFAM" id="SSF52467">
    <property type="entry name" value="DHS-like NAD/FAD-binding domain"/>
    <property type="match status" value="1"/>
</dbReference>
<organism evidence="8 9">
    <name type="scientific">Haloplanus ruber</name>
    <dbReference type="NCBI Taxonomy" id="869892"/>
    <lineage>
        <taxon>Archaea</taxon>
        <taxon>Methanobacteriati</taxon>
        <taxon>Methanobacteriota</taxon>
        <taxon>Stenosarchaea group</taxon>
        <taxon>Halobacteria</taxon>
        <taxon>Halobacteriales</taxon>
        <taxon>Haloferacaceae</taxon>
        <taxon>Haloplanus</taxon>
    </lineage>
</organism>
<evidence type="ECO:0000256" key="1">
    <source>
        <dbReference type="ARBA" id="ARBA00007812"/>
    </source>
</evidence>
<dbReference type="CDD" id="cd07035">
    <property type="entry name" value="TPP_PYR_POX_like"/>
    <property type="match status" value="1"/>
</dbReference>
<dbReference type="InterPro" id="IPR045229">
    <property type="entry name" value="TPP_enz"/>
</dbReference>
<accession>A0ABD6CYB3</accession>
<name>A0ABD6CYB3_9EURY</name>
<dbReference type="PANTHER" id="PTHR18968:SF13">
    <property type="entry name" value="ACETOLACTATE SYNTHASE CATALYTIC SUBUNIT, MITOCHONDRIAL"/>
    <property type="match status" value="1"/>
</dbReference>
<evidence type="ECO:0000259" key="7">
    <source>
        <dbReference type="Pfam" id="PF02776"/>
    </source>
</evidence>
<dbReference type="FunFam" id="3.40.50.970:FF:000007">
    <property type="entry name" value="Acetolactate synthase"/>
    <property type="match status" value="1"/>
</dbReference>
<dbReference type="GO" id="GO:0044272">
    <property type="term" value="P:sulfur compound biosynthetic process"/>
    <property type="evidence" value="ECO:0007669"/>
    <property type="project" value="UniProtKB-ARBA"/>
</dbReference>
<feature type="domain" description="Thiamine pyrophosphate enzyme central" evidence="5">
    <location>
        <begin position="206"/>
        <end position="339"/>
    </location>
</feature>
<dbReference type="GO" id="GO:0006520">
    <property type="term" value="P:amino acid metabolic process"/>
    <property type="evidence" value="ECO:0007669"/>
    <property type="project" value="UniProtKB-ARBA"/>
</dbReference>
<proteinExistence type="inferred from homology"/>
<dbReference type="Gene3D" id="3.40.50.1220">
    <property type="entry name" value="TPP-binding domain"/>
    <property type="match status" value="1"/>
</dbReference>
<dbReference type="AlphaFoldDB" id="A0ABD6CYB3"/>
<evidence type="ECO:0000256" key="2">
    <source>
        <dbReference type="ARBA" id="ARBA00023052"/>
    </source>
</evidence>
<comment type="caution">
    <text evidence="8">The sequence shown here is derived from an EMBL/GenBank/DDBJ whole genome shotgun (WGS) entry which is preliminary data.</text>
</comment>
<dbReference type="Pfam" id="PF02776">
    <property type="entry name" value="TPP_enzyme_N"/>
    <property type="match status" value="1"/>
</dbReference>
<dbReference type="SUPFAM" id="SSF52518">
    <property type="entry name" value="Thiamin diphosphate-binding fold (THDP-binding)"/>
    <property type="match status" value="2"/>
</dbReference>
<dbReference type="EMBL" id="JBHUDL010000009">
    <property type="protein sequence ID" value="MFD1633295.1"/>
    <property type="molecule type" value="Genomic_DNA"/>
</dbReference>
<dbReference type="Gene3D" id="3.40.50.970">
    <property type="match status" value="2"/>
</dbReference>
<evidence type="ECO:0000313" key="8">
    <source>
        <dbReference type="EMBL" id="MFD1633295.1"/>
    </source>
</evidence>
<dbReference type="InterPro" id="IPR012001">
    <property type="entry name" value="Thiamin_PyroP_enz_TPP-bd_dom"/>
</dbReference>
<feature type="domain" description="Thiamine pyrophosphate enzyme N-terminal TPP-binding" evidence="7">
    <location>
        <begin position="21"/>
        <end position="130"/>
    </location>
</feature>
<dbReference type="InterPro" id="IPR011766">
    <property type="entry name" value="TPP_enzyme_TPP-bd"/>
</dbReference>
<gene>
    <name evidence="8" type="ORF">ACFSBJ_06040</name>
</gene>
<evidence type="ECO:0000256" key="3">
    <source>
        <dbReference type="RuleBase" id="RU362132"/>
    </source>
</evidence>
<sequence>MSNQSAPAQHADDVSTTTSRTGGEAAVATLERAGIDHLFGVQGGAIMPVYDALYDAPMDHVTMAHERSAVHAAEAYGAVSGSPGVCLATSGPGSTNLVTGLADARANAAPVLALTGQAPSHLIGRDAFQEAATIGVTQPVTKTNYLVTDVDAAGDTVAEAFALARAGRPGPTLVDLPKDVTLATTERSPASPTETDAPTRVDPASVRAAAEALAYAERPVVLAGGGVISAEASDELQAFATAHGLPVATTPLGLGSFPEDHSLALSVAGTDGTATANLTLANADLVLAVGTRVADRRPGSESIAPAAEFVHLGVDATATNGGVPDDSLVGDIGTLLGRLFDAMPRSPALAAWRAQFEAWRREHSPDDTPTDGSLHPRAVVEGLDELTPDDTLVTAGGGRHRLWAMRYWTFGHPRTWLAPNGLGTMGYGLPAAIGACVATGGDRSVVCFEGDDSFLTTQQELAVAVREKLDLTVVVLNDADPGSACRSGDNSSADSRTAPTRAGVPQFDVLAEVFGAQGFRLDDPDDVERTLDAALAVDGPSVVDVHLDPTVAPDATPR</sequence>
<dbReference type="Pfam" id="PF02775">
    <property type="entry name" value="TPP_enzyme_C"/>
    <property type="match status" value="1"/>
</dbReference>
<keyword evidence="2 3" id="KW-0786">Thiamine pyrophosphate</keyword>
<feature type="region of interest" description="Disordered" evidence="4">
    <location>
        <begin position="1"/>
        <end position="23"/>
    </location>
</feature>
<evidence type="ECO:0000259" key="5">
    <source>
        <dbReference type="Pfam" id="PF00205"/>
    </source>
</evidence>
<dbReference type="PANTHER" id="PTHR18968">
    <property type="entry name" value="THIAMINE PYROPHOSPHATE ENZYMES"/>
    <property type="match status" value="1"/>
</dbReference>
<feature type="domain" description="Thiamine pyrophosphate enzyme TPP-binding" evidence="6">
    <location>
        <begin position="397"/>
        <end position="545"/>
    </location>
</feature>
<comment type="similarity">
    <text evidence="1 3">Belongs to the TPP enzyme family.</text>
</comment>
<protein>
    <submittedName>
        <fullName evidence="8">Thiamine pyrophosphate-binding protein</fullName>
    </submittedName>
</protein>
<evidence type="ECO:0000259" key="6">
    <source>
        <dbReference type="Pfam" id="PF02775"/>
    </source>
</evidence>
<evidence type="ECO:0000256" key="4">
    <source>
        <dbReference type="SAM" id="MobiDB-lite"/>
    </source>
</evidence>
<dbReference type="InterPro" id="IPR029035">
    <property type="entry name" value="DHS-like_NAD/FAD-binding_dom"/>
</dbReference>
<dbReference type="RefSeq" id="WP_256405813.1">
    <property type="nucleotide sequence ID" value="NZ_CP187151.1"/>
</dbReference>